<gene>
    <name evidence="1" type="ORF">QO002_005312</name>
</gene>
<evidence type="ECO:0000313" key="1">
    <source>
        <dbReference type="EMBL" id="MDQ0323106.1"/>
    </source>
</evidence>
<reference evidence="1 2" key="1">
    <citation type="submission" date="2023-07" db="EMBL/GenBank/DDBJ databases">
        <title>Genomic Encyclopedia of Type Strains, Phase IV (KMG-IV): sequencing the most valuable type-strain genomes for metagenomic binning, comparative biology and taxonomic classification.</title>
        <authorList>
            <person name="Goeker M."/>
        </authorList>
    </citation>
    <scope>NUCLEOTIDE SEQUENCE [LARGE SCALE GENOMIC DNA]</scope>
    <source>
        <strain evidence="1 2">DSM 1112</strain>
    </source>
</reference>
<proteinExistence type="predicted"/>
<name>A0ABU0BZK4_9HYPH</name>
<protein>
    <submittedName>
        <fullName evidence="1">Uncharacterized protein</fullName>
    </submittedName>
</protein>
<organism evidence="1 2">
    <name type="scientific">Pararhizobium capsulatum DSM 1112</name>
    <dbReference type="NCBI Taxonomy" id="1121113"/>
    <lineage>
        <taxon>Bacteria</taxon>
        <taxon>Pseudomonadati</taxon>
        <taxon>Pseudomonadota</taxon>
        <taxon>Alphaproteobacteria</taxon>
        <taxon>Hyphomicrobiales</taxon>
        <taxon>Rhizobiaceae</taxon>
        <taxon>Rhizobium/Agrobacterium group</taxon>
        <taxon>Pararhizobium</taxon>
    </lineage>
</organism>
<keyword evidence="2" id="KW-1185">Reference proteome</keyword>
<dbReference type="Proteomes" id="UP001230207">
    <property type="component" value="Unassembled WGS sequence"/>
</dbReference>
<comment type="caution">
    <text evidence="1">The sequence shown here is derived from an EMBL/GenBank/DDBJ whole genome shotgun (WGS) entry which is preliminary data.</text>
</comment>
<accession>A0ABU0BZK4</accession>
<sequence>MIVFRVPAGRERATEAASGVSFAPVLIGLERSIDLDEERDLDREF</sequence>
<evidence type="ECO:0000313" key="2">
    <source>
        <dbReference type="Proteomes" id="UP001230207"/>
    </source>
</evidence>
<dbReference type="EMBL" id="JAUSVF010000003">
    <property type="protein sequence ID" value="MDQ0323106.1"/>
    <property type="molecule type" value="Genomic_DNA"/>
</dbReference>